<reference evidence="1 2" key="1">
    <citation type="journal article" date="2024" name="Plant Biotechnol. J.">
        <title>Dendrobium thyrsiflorum genome and its molecular insights into genes involved in important horticultural traits.</title>
        <authorList>
            <person name="Chen B."/>
            <person name="Wang J.Y."/>
            <person name="Zheng P.J."/>
            <person name="Li K.L."/>
            <person name="Liang Y.M."/>
            <person name="Chen X.F."/>
            <person name="Zhang C."/>
            <person name="Zhao X."/>
            <person name="He X."/>
            <person name="Zhang G.Q."/>
            <person name="Liu Z.J."/>
            <person name="Xu Q."/>
        </authorList>
    </citation>
    <scope>NUCLEOTIDE SEQUENCE [LARGE SCALE GENOMIC DNA]</scope>
    <source>
        <strain evidence="1">GZMU011</strain>
    </source>
</reference>
<name>A0ABD0UDC1_DENTH</name>
<keyword evidence="2" id="KW-1185">Reference proteome</keyword>
<organism evidence="1 2">
    <name type="scientific">Dendrobium thyrsiflorum</name>
    <name type="common">Pinecone-like raceme dendrobium</name>
    <name type="synonym">Orchid</name>
    <dbReference type="NCBI Taxonomy" id="117978"/>
    <lineage>
        <taxon>Eukaryota</taxon>
        <taxon>Viridiplantae</taxon>
        <taxon>Streptophyta</taxon>
        <taxon>Embryophyta</taxon>
        <taxon>Tracheophyta</taxon>
        <taxon>Spermatophyta</taxon>
        <taxon>Magnoliopsida</taxon>
        <taxon>Liliopsida</taxon>
        <taxon>Asparagales</taxon>
        <taxon>Orchidaceae</taxon>
        <taxon>Epidendroideae</taxon>
        <taxon>Malaxideae</taxon>
        <taxon>Dendrobiinae</taxon>
        <taxon>Dendrobium</taxon>
    </lineage>
</organism>
<sequence>MYEYVDQQQQQRIQDRACTHPPIPLSRSLPPPLAIRTKACPHHHIKARHQALCGSLELAKSCNIDSSDAARKGENNRDAILHLYKALENRDGDQVQKLLPSHLELWFHGPPSHQHLKLLLTGEDDNFHFLVHSVEPFGRTVLAEGTDPTGSVFWVHAWTVSDGVITQVREYINTVVTVTRFTSSYFPVWRSKLSRNAGKSLPGLVLAL</sequence>
<dbReference type="InterPro" id="IPR009798">
    <property type="entry name" value="Wun1-like"/>
</dbReference>
<protein>
    <recommendedName>
        <fullName evidence="3">Wound-induced protein 1</fullName>
    </recommendedName>
</protein>
<dbReference type="Pfam" id="PF07107">
    <property type="entry name" value="WI12"/>
    <property type="match status" value="1"/>
</dbReference>
<dbReference type="PANTHER" id="PTHR33703">
    <property type="entry name" value="OS07G0691300 PROTEIN"/>
    <property type="match status" value="1"/>
</dbReference>
<gene>
    <name evidence="1" type="ORF">M5K25_018857</name>
</gene>
<dbReference type="Gene3D" id="3.10.450.50">
    <property type="match status" value="1"/>
</dbReference>
<evidence type="ECO:0000313" key="2">
    <source>
        <dbReference type="Proteomes" id="UP001552299"/>
    </source>
</evidence>
<accession>A0ABD0UDC1</accession>
<evidence type="ECO:0000313" key="1">
    <source>
        <dbReference type="EMBL" id="KAL0910772.1"/>
    </source>
</evidence>
<dbReference type="EMBL" id="JANQDX010000015">
    <property type="protein sequence ID" value="KAL0910772.1"/>
    <property type="molecule type" value="Genomic_DNA"/>
</dbReference>
<dbReference type="AlphaFoldDB" id="A0ABD0UDC1"/>
<dbReference type="InterPro" id="IPR032710">
    <property type="entry name" value="NTF2-like_dom_sf"/>
</dbReference>
<proteinExistence type="predicted"/>
<dbReference type="Proteomes" id="UP001552299">
    <property type="component" value="Unassembled WGS sequence"/>
</dbReference>
<dbReference type="SUPFAM" id="SSF54427">
    <property type="entry name" value="NTF2-like"/>
    <property type="match status" value="1"/>
</dbReference>
<dbReference type="PANTHER" id="PTHR33703:SF1">
    <property type="entry name" value="WOUND-INDUCED PROTEIN 1"/>
    <property type="match status" value="1"/>
</dbReference>
<comment type="caution">
    <text evidence="1">The sequence shown here is derived from an EMBL/GenBank/DDBJ whole genome shotgun (WGS) entry which is preliminary data.</text>
</comment>
<evidence type="ECO:0008006" key="3">
    <source>
        <dbReference type="Google" id="ProtNLM"/>
    </source>
</evidence>